<evidence type="ECO:0000313" key="2">
    <source>
        <dbReference type="Proteomes" id="UP000054776"/>
    </source>
</evidence>
<protein>
    <recommendedName>
        <fullName evidence="3">PiggyBac transposable element-derived protein domain-containing protein</fullName>
    </recommendedName>
</protein>
<keyword evidence="2" id="KW-1185">Reference proteome</keyword>
<comment type="caution">
    <text evidence="1">The sequence shown here is derived from an EMBL/GenBank/DDBJ whole genome shotgun (WGS) entry which is preliminary data.</text>
</comment>
<dbReference type="AlphaFoldDB" id="A0A0V1B1Q7"/>
<dbReference type="OrthoDB" id="122438at2759"/>
<evidence type="ECO:0008006" key="3">
    <source>
        <dbReference type="Google" id="ProtNLM"/>
    </source>
</evidence>
<dbReference type="EMBL" id="JYDH01000129">
    <property type="protein sequence ID" value="KRY30889.1"/>
    <property type="molecule type" value="Genomic_DNA"/>
</dbReference>
<gene>
    <name evidence="1" type="ORF">T01_820</name>
</gene>
<reference evidence="1 2" key="1">
    <citation type="submission" date="2015-01" db="EMBL/GenBank/DDBJ databases">
        <title>Evolution of Trichinella species and genotypes.</title>
        <authorList>
            <person name="Korhonen P.K."/>
            <person name="Edoardo P."/>
            <person name="Giuseppe L.R."/>
            <person name="Gasser R.B."/>
        </authorList>
    </citation>
    <scope>NUCLEOTIDE SEQUENCE [LARGE SCALE GENOMIC DNA]</scope>
    <source>
        <strain evidence="1">ISS3</strain>
    </source>
</reference>
<accession>A0A0V1B1Q7</accession>
<dbReference type="InParanoid" id="A0A0V1B1Q7"/>
<organism evidence="1 2">
    <name type="scientific">Trichinella spiralis</name>
    <name type="common">Trichina worm</name>
    <dbReference type="NCBI Taxonomy" id="6334"/>
    <lineage>
        <taxon>Eukaryota</taxon>
        <taxon>Metazoa</taxon>
        <taxon>Ecdysozoa</taxon>
        <taxon>Nematoda</taxon>
        <taxon>Enoplea</taxon>
        <taxon>Dorylaimia</taxon>
        <taxon>Trichinellida</taxon>
        <taxon>Trichinellidae</taxon>
        <taxon>Trichinella</taxon>
    </lineage>
</organism>
<proteinExistence type="predicted"/>
<name>A0A0V1B1Q7_TRISP</name>
<dbReference type="Proteomes" id="UP000054776">
    <property type="component" value="Unassembled WGS sequence"/>
</dbReference>
<sequence length="102" mass="11956">MTSTHFGVNPVRRKQRWSKKQRIAVEISVLVIVRNYNLHMGGVDLNIMLSEELMDIVQNGLQRSPKESIQTFTHFPRLSQHLHSRDQRQTCFVTPILILRHP</sequence>
<evidence type="ECO:0000313" key="1">
    <source>
        <dbReference type="EMBL" id="KRY30889.1"/>
    </source>
</evidence>